<dbReference type="AlphaFoldDB" id="A0A9W6XZ56"/>
<name>A0A9W6XZ56_9STRA</name>
<organism evidence="1 2">
    <name type="scientific">Phytophthora fragariaefolia</name>
    <dbReference type="NCBI Taxonomy" id="1490495"/>
    <lineage>
        <taxon>Eukaryota</taxon>
        <taxon>Sar</taxon>
        <taxon>Stramenopiles</taxon>
        <taxon>Oomycota</taxon>
        <taxon>Peronosporomycetes</taxon>
        <taxon>Peronosporales</taxon>
        <taxon>Peronosporaceae</taxon>
        <taxon>Phytophthora</taxon>
    </lineage>
</organism>
<dbReference type="OrthoDB" id="113735at2759"/>
<protein>
    <submittedName>
        <fullName evidence="1">Unnamed protein product</fullName>
    </submittedName>
</protein>
<evidence type="ECO:0000313" key="2">
    <source>
        <dbReference type="Proteomes" id="UP001165121"/>
    </source>
</evidence>
<evidence type="ECO:0000313" key="1">
    <source>
        <dbReference type="EMBL" id="GMF48863.1"/>
    </source>
</evidence>
<accession>A0A9W6XZ56</accession>
<dbReference type="Proteomes" id="UP001165121">
    <property type="component" value="Unassembled WGS sequence"/>
</dbReference>
<sequence>MFVVFTCSDWLKFSSKLCEARKKMSSGNLTSPLIQAATEQTPPRHASAPMDNHEVDVWVRDINGAKYPVTMPISSRYADVMQKVYEQHRHFQGIFAGFQGGKNERTTVLQTLSVPRPENYVEEDYLYDHPIQPKFKVRIV</sequence>
<proteinExistence type="predicted"/>
<dbReference type="EMBL" id="BSXT01002419">
    <property type="protein sequence ID" value="GMF48863.1"/>
    <property type="molecule type" value="Genomic_DNA"/>
</dbReference>
<reference evidence="1" key="1">
    <citation type="submission" date="2023-04" db="EMBL/GenBank/DDBJ databases">
        <title>Phytophthora fragariaefolia NBRC 109709.</title>
        <authorList>
            <person name="Ichikawa N."/>
            <person name="Sato H."/>
            <person name="Tonouchi N."/>
        </authorList>
    </citation>
    <scope>NUCLEOTIDE SEQUENCE</scope>
    <source>
        <strain evidence="1">NBRC 109709</strain>
    </source>
</reference>
<keyword evidence="2" id="KW-1185">Reference proteome</keyword>
<comment type="caution">
    <text evidence="1">The sequence shown here is derived from an EMBL/GenBank/DDBJ whole genome shotgun (WGS) entry which is preliminary data.</text>
</comment>
<gene>
    <name evidence="1" type="ORF">Pfra01_001907200</name>
</gene>